<name>A0A1X7TBJ5_AMPQE</name>
<dbReference type="InParanoid" id="A0A1X7TBJ5"/>
<reference evidence="2" key="1">
    <citation type="submission" date="2017-05" db="UniProtKB">
        <authorList>
            <consortium name="EnsemblMetazoa"/>
        </authorList>
    </citation>
    <scope>IDENTIFICATION</scope>
</reference>
<evidence type="ECO:0000256" key="1">
    <source>
        <dbReference type="SAM" id="MobiDB-lite"/>
    </source>
</evidence>
<organism evidence="2">
    <name type="scientific">Amphimedon queenslandica</name>
    <name type="common">Sponge</name>
    <dbReference type="NCBI Taxonomy" id="400682"/>
    <lineage>
        <taxon>Eukaryota</taxon>
        <taxon>Metazoa</taxon>
        <taxon>Porifera</taxon>
        <taxon>Demospongiae</taxon>
        <taxon>Heteroscleromorpha</taxon>
        <taxon>Haplosclerida</taxon>
        <taxon>Niphatidae</taxon>
        <taxon>Amphimedon</taxon>
    </lineage>
</organism>
<dbReference type="AlphaFoldDB" id="A0A1X7TBJ5"/>
<accession>A0A1X7TBJ5</accession>
<protein>
    <submittedName>
        <fullName evidence="2">Uncharacterized protein</fullName>
    </submittedName>
</protein>
<dbReference type="EnsemblMetazoa" id="Aqu2.1.11926_001">
    <property type="protein sequence ID" value="Aqu2.1.11926_001"/>
    <property type="gene ID" value="Aqu2.1.11926"/>
</dbReference>
<feature type="region of interest" description="Disordered" evidence="1">
    <location>
        <begin position="81"/>
        <end position="127"/>
    </location>
</feature>
<feature type="compositionally biased region" description="Polar residues" evidence="1">
    <location>
        <begin position="82"/>
        <end position="93"/>
    </location>
</feature>
<evidence type="ECO:0000313" key="2">
    <source>
        <dbReference type="EnsemblMetazoa" id="Aqu2.1.11926_001"/>
    </source>
</evidence>
<proteinExistence type="predicted"/>
<sequence length="159" mass="17923">MPNHLCGAQMVGYLQDKKLKSRKKRTKQKRKEKYQLKEAVKEKFQEREERREMVKQKKCKSHCYGQGCGQKVTGAEAVGKNVSGSGQSCSEGNVTEASVESEEGSTEEKKSVVQKNGSSFRKERGTQNVNISSGVDELCKSSVEDRVWCLKCLEYECND</sequence>